<gene>
    <name evidence="2" type="ORF">SAMN04487970_100235</name>
</gene>
<keyword evidence="2" id="KW-0436">Ligase</keyword>
<feature type="domain" description="AMP-dependent synthetase/ligase" evidence="1">
    <location>
        <begin position="18"/>
        <end position="343"/>
    </location>
</feature>
<dbReference type="InterPro" id="IPR042099">
    <property type="entry name" value="ANL_N_sf"/>
</dbReference>
<dbReference type="PANTHER" id="PTHR43767:SF1">
    <property type="entry name" value="NONRIBOSOMAL PEPTIDE SYNTHASE PES1 (EUROFUNG)-RELATED"/>
    <property type="match status" value="1"/>
</dbReference>
<sequence>MLVTQTGSRIITPQSLFTRDRFENNVHVFCHMLILNGIAEGDRVVLKAENSYGFVVALFSLCRLAVSITVVDEQINTDELSQIYAEVEACCLLTDTALHLPDAQSLLIGDILRDAALLGGTALPSMSMDKWIRKQDALILYTSGTTGKPKGIVKSGSSFMDNIKLSVQAMGYVPGDCLLPIVPFSHFYGISLIFSWWLTSCSLIICNRKNLWSVITHITKEKATVVDANPSAYYTIIRMLSRKPEQLEQVRNSQVRMWCVGGSPLTNDLEEKFAEVFGQPLLNGYGLSELGNVTMGTLDHPEGCGKPLPGVEVRIRGQNGEEQAGGEFGQIWIRTPGCMEGYLNQEELTKSVLQDQWFKTGDLGFLQEGNLHVIGREGRSVNRMGYTFSPVYIENQISRLGYRSCVITLDDDVKGTMIVIFVESESSQELSLVRKNINRMLPTYMYPDMLLLIPQFPLNRNGKVDRLELERTAKRRKV</sequence>
<dbReference type="Proteomes" id="UP000198601">
    <property type="component" value="Unassembled WGS sequence"/>
</dbReference>
<organism evidence="2 3">
    <name type="scientific">Paenibacillus tianmuensis</name>
    <dbReference type="NCBI Taxonomy" id="624147"/>
    <lineage>
        <taxon>Bacteria</taxon>
        <taxon>Bacillati</taxon>
        <taxon>Bacillota</taxon>
        <taxon>Bacilli</taxon>
        <taxon>Bacillales</taxon>
        <taxon>Paenibacillaceae</taxon>
        <taxon>Paenibacillus</taxon>
    </lineage>
</organism>
<dbReference type="InterPro" id="IPR050237">
    <property type="entry name" value="ATP-dep_AMP-bd_enzyme"/>
</dbReference>
<dbReference type="GO" id="GO:0016878">
    <property type="term" value="F:acid-thiol ligase activity"/>
    <property type="evidence" value="ECO:0007669"/>
    <property type="project" value="UniProtKB-ARBA"/>
</dbReference>
<dbReference type="Gene3D" id="3.40.50.12780">
    <property type="entry name" value="N-terminal domain of ligase-like"/>
    <property type="match status" value="1"/>
</dbReference>
<dbReference type="EMBL" id="FMTT01000002">
    <property type="protein sequence ID" value="SCW30166.1"/>
    <property type="molecule type" value="Genomic_DNA"/>
</dbReference>
<reference evidence="3" key="1">
    <citation type="submission" date="2016-10" db="EMBL/GenBank/DDBJ databases">
        <authorList>
            <person name="Varghese N."/>
            <person name="Submissions S."/>
        </authorList>
    </citation>
    <scope>NUCLEOTIDE SEQUENCE [LARGE SCALE GENOMIC DNA]</scope>
    <source>
        <strain evidence="3">CGMCC 1.8946</strain>
    </source>
</reference>
<dbReference type="InterPro" id="IPR045851">
    <property type="entry name" value="AMP-bd_C_sf"/>
</dbReference>
<dbReference type="Pfam" id="PF00501">
    <property type="entry name" value="AMP-binding"/>
    <property type="match status" value="1"/>
</dbReference>
<keyword evidence="3" id="KW-1185">Reference proteome</keyword>
<evidence type="ECO:0000313" key="3">
    <source>
        <dbReference type="Proteomes" id="UP000198601"/>
    </source>
</evidence>
<dbReference type="SUPFAM" id="SSF56801">
    <property type="entry name" value="Acetyl-CoA synthetase-like"/>
    <property type="match status" value="1"/>
</dbReference>
<dbReference type="OrthoDB" id="9762242at2"/>
<dbReference type="InterPro" id="IPR000873">
    <property type="entry name" value="AMP-dep_synth/lig_dom"/>
</dbReference>
<dbReference type="AlphaFoldDB" id="A0A1G4PD48"/>
<protein>
    <submittedName>
        <fullName evidence="2">Acyl-CoA synthetase (AMP-forming)/AMP-acid ligase II</fullName>
    </submittedName>
</protein>
<accession>A0A1G4PD48</accession>
<dbReference type="STRING" id="624147.SAMN04487970_100235"/>
<dbReference type="RefSeq" id="WP_090666268.1">
    <property type="nucleotide sequence ID" value="NZ_FMTT01000002.1"/>
</dbReference>
<evidence type="ECO:0000313" key="2">
    <source>
        <dbReference type="EMBL" id="SCW30166.1"/>
    </source>
</evidence>
<evidence type="ECO:0000259" key="1">
    <source>
        <dbReference type="Pfam" id="PF00501"/>
    </source>
</evidence>
<dbReference type="PROSITE" id="PS00455">
    <property type="entry name" value="AMP_BINDING"/>
    <property type="match status" value="1"/>
</dbReference>
<proteinExistence type="predicted"/>
<dbReference type="PANTHER" id="PTHR43767">
    <property type="entry name" value="LONG-CHAIN-FATTY-ACID--COA LIGASE"/>
    <property type="match status" value="1"/>
</dbReference>
<name>A0A1G4PD48_9BACL</name>
<dbReference type="Gene3D" id="3.30.300.30">
    <property type="match status" value="1"/>
</dbReference>
<dbReference type="CDD" id="cd04433">
    <property type="entry name" value="AFD_class_I"/>
    <property type="match status" value="1"/>
</dbReference>
<dbReference type="InterPro" id="IPR020845">
    <property type="entry name" value="AMP-binding_CS"/>
</dbReference>